<feature type="transmembrane region" description="Helical" evidence="8">
    <location>
        <begin position="475"/>
        <end position="498"/>
    </location>
</feature>
<feature type="transmembrane region" description="Helical" evidence="8">
    <location>
        <begin position="168"/>
        <end position="187"/>
    </location>
</feature>
<keyword evidence="3" id="KW-1003">Cell membrane</keyword>
<evidence type="ECO:0000256" key="6">
    <source>
        <dbReference type="ARBA" id="ARBA00023136"/>
    </source>
</evidence>
<evidence type="ECO:0000313" key="10">
    <source>
        <dbReference type="Proteomes" id="UP001165136"/>
    </source>
</evidence>
<evidence type="ECO:0000256" key="1">
    <source>
        <dbReference type="ARBA" id="ARBA00004651"/>
    </source>
</evidence>
<keyword evidence="5 8" id="KW-1133">Transmembrane helix</keyword>
<keyword evidence="2" id="KW-0813">Transport</keyword>
<feature type="transmembrane region" description="Helical" evidence="8">
    <location>
        <begin position="240"/>
        <end position="262"/>
    </location>
</feature>
<dbReference type="PANTHER" id="PTHR42770">
    <property type="entry name" value="AMINO ACID TRANSPORTER-RELATED"/>
    <property type="match status" value="1"/>
</dbReference>
<organism evidence="9 10">
    <name type="scientific">Amycolatopsis taiwanensis</name>
    <dbReference type="NCBI Taxonomy" id="342230"/>
    <lineage>
        <taxon>Bacteria</taxon>
        <taxon>Bacillati</taxon>
        <taxon>Actinomycetota</taxon>
        <taxon>Actinomycetes</taxon>
        <taxon>Pseudonocardiales</taxon>
        <taxon>Pseudonocardiaceae</taxon>
        <taxon>Amycolatopsis</taxon>
    </lineage>
</organism>
<protein>
    <submittedName>
        <fullName evidence="9">Amino acid permease</fullName>
    </submittedName>
</protein>
<feature type="transmembrane region" description="Helical" evidence="8">
    <location>
        <begin position="27"/>
        <end position="47"/>
    </location>
</feature>
<evidence type="ECO:0000256" key="2">
    <source>
        <dbReference type="ARBA" id="ARBA00022448"/>
    </source>
</evidence>
<feature type="region of interest" description="Disordered" evidence="7">
    <location>
        <begin position="506"/>
        <end position="526"/>
    </location>
</feature>
<dbReference type="InterPro" id="IPR050367">
    <property type="entry name" value="APC_superfamily"/>
</dbReference>
<name>A0A9W6R6D2_9PSEU</name>
<comment type="caution">
    <text evidence="9">The sequence shown here is derived from an EMBL/GenBank/DDBJ whole genome shotgun (WGS) entry which is preliminary data.</text>
</comment>
<proteinExistence type="predicted"/>
<keyword evidence="10" id="KW-1185">Reference proteome</keyword>
<dbReference type="Proteomes" id="UP001165136">
    <property type="component" value="Unassembled WGS sequence"/>
</dbReference>
<dbReference type="Pfam" id="PF13520">
    <property type="entry name" value="AA_permease_2"/>
    <property type="match status" value="1"/>
</dbReference>
<feature type="transmembrane region" description="Helical" evidence="8">
    <location>
        <begin position="53"/>
        <end position="73"/>
    </location>
</feature>
<dbReference type="AlphaFoldDB" id="A0A9W6R6D2"/>
<feature type="transmembrane region" description="Helical" evidence="8">
    <location>
        <begin position="296"/>
        <end position="316"/>
    </location>
</feature>
<feature type="transmembrane region" description="Helical" evidence="8">
    <location>
        <begin position="382"/>
        <end position="405"/>
    </location>
</feature>
<keyword evidence="4 8" id="KW-0812">Transmembrane</keyword>
<feature type="transmembrane region" description="Helical" evidence="8">
    <location>
        <begin position="426"/>
        <end position="448"/>
    </location>
</feature>
<dbReference type="GO" id="GO:0022857">
    <property type="term" value="F:transmembrane transporter activity"/>
    <property type="evidence" value="ECO:0007669"/>
    <property type="project" value="InterPro"/>
</dbReference>
<dbReference type="InterPro" id="IPR002293">
    <property type="entry name" value="AA/rel_permease1"/>
</dbReference>
<dbReference type="GO" id="GO:0005886">
    <property type="term" value="C:plasma membrane"/>
    <property type="evidence" value="ECO:0007669"/>
    <property type="project" value="UniProtKB-SubCell"/>
</dbReference>
<dbReference type="Gene3D" id="1.20.1740.10">
    <property type="entry name" value="Amino acid/polyamine transporter I"/>
    <property type="match status" value="1"/>
</dbReference>
<accession>A0A9W6R6D2</accession>
<dbReference type="PIRSF" id="PIRSF006060">
    <property type="entry name" value="AA_transporter"/>
    <property type="match status" value="1"/>
</dbReference>
<reference evidence="9" key="1">
    <citation type="submission" date="2023-03" db="EMBL/GenBank/DDBJ databases">
        <title>Amycolatopsis taiwanensis NBRC 103393.</title>
        <authorList>
            <person name="Ichikawa N."/>
            <person name="Sato H."/>
            <person name="Tonouchi N."/>
        </authorList>
    </citation>
    <scope>NUCLEOTIDE SEQUENCE</scope>
    <source>
        <strain evidence="9">NBRC 103393</strain>
    </source>
</reference>
<dbReference type="RefSeq" id="WP_285489067.1">
    <property type="nucleotide sequence ID" value="NZ_BSTI01000017.1"/>
</dbReference>
<gene>
    <name evidence="9" type="ORF">Atai01_61720</name>
</gene>
<comment type="subcellular location">
    <subcellularLocation>
        <location evidence="1">Cell membrane</location>
        <topology evidence="1">Multi-pass membrane protein</topology>
    </subcellularLocation>
</comment>
<feature type="transmembrane region" description="Helical" evidence="8">
    <location>
        <begin position="199"/>
        <end position="219"/>
    </location>
</feature>
<evidence type="ECO:0000313" key="9">
    <source>
        <dbReference type="EMBL" id="GLY69553.1"/>
    </source>
</evidence>
<evidence type="ECO:0000256" key="4">
    <source>
        <dbReference type="ARBA" id="ARBA00022692"/>
    </source>
</evidence>
<evidence type="ECO:0000256" key="7">
    <source>
        <dbReference type="SAM" id="MobiDB-lite"/>
    </source>
</evidence>
<evidence type="ECO:0000256" key="3">
    <source>
        <dbReference type="ARBA" id="ARBA00022475"/>
    </source>
</evidence>
<dbReference type="PANTHER" id="PTHR42770:SF15">
    <property type="entry name" value="GLUTAMATE_GAMMA-AMINOBUTYRATE ANTIPORTER-RELATED"/>
    <property type="match status" value="1"/>
</dbReference>
<feature type="transmembrane region" description="Helical" evidence="8">
    <location>
        <begin position="135"/>
        <end position="156"/>
    </location>
</feature>
<sequence length="526" mass="55672">MPDQITADGSDFLQVDRTKLKRGLRRLDAFFVLLCSLVGLDTIGSLAAAGHEAFTWLLILSVAFFIPYGLIVAELSATFPLEGGLYTWLRLAFGKPLAGVVQAVYWLSNPVWVGGTLCVVAMETFGKFVHPLPGFWSYVAGLVFIWAGVLSTSAPVRLGRWVPVVGAWARIVLLGFFFVSTVVYGVSRGTQPLHGADFAPTYVGFIALVPVIVFTFVGFEVSSSAAEEMEQPQRTIPLGVLRSGVLSFVMVAAPIAGILLVLPGDQVTGLGGFIDAAKAVFTVYGGEVLPDGTVELTGFGAVVGVISAVGLIVALFTSGVSWAMGECRAQATACADGTGPRFFGVISAKHGTPVRINMLSGVLATGVMVAAFNFTNGDTGKYFSAGLNLAISLTMLAYLFLFLCLPVLRRKFPHAPRPFRIPGGRLGVWAASIPTTAIVAYTLLQLIWPGLGLGWFGTGDQSDDALPSGFADQRWPYTLAQVVPLAALLLIGVAFVALGRRQTRGAVPARTRSEGTEPVGSRTSSE</sequence>
<evidence type="ECO:0000256" key="5">
    <source>
        <dbReference type="ARBA" id="ARBA00022989"/>
    </source>
</evidence>
<dbReference type="EMBL" id="BSTI01000017">
    <property type="protein sequence ID" value="GLY69553.1"/>
    <property type="molecule type" value="Genomic_DNA"/>
</dbReference>
<keyword evidence="6 8" id="KW-0472">Membrane</keyword>
<feature type="transmembrane region" description="Helical" evidence="8">
    <location>
        <begin position="356"/>
        <end position="376"/>
    </location>
</feature>
<evidence type="ECO:0000256" key="8">
    <source>
        <dbReference type="SAM" id="Phobius"/>
    </source>
</evidence>